<keyword evidence="1" id="KW-1003">Cell membrane</keyword>
<name>A0ABT2TUA7_9FIRM</name>
<comment type="caution">
    <text evidence="8">The sequence shown here is derived from an EMBL/GenBank/DDBJ whole genome shotgun (WGS) entry which is preliminary data.</text>
</comment>
<evidence type="ECO:0000256" key="1">
    <source>
        <dbReference type="ARBA" id="ARBA00022475"/>
    </source>
</evidence>
<dbReference type="PANTHER" id="PTHR30518:SF2">
    <property type="entry name" value="ENDOLYTIC MUREIN TRANSGLYCOSYLASE"/>
    <property type="match status" value="1"/>
</dbReference>
<dbReference type="PANTHER" id="PTHR30518">
    <property type="entry name" value="ENDOLYTIC MUREIN TRANSGLYCOSYLASE"/>
    <property type="match status" value="1"/>
</dbReference>
<evidence type="ECO:0000256" key="7">
    <source>
        <dbReference type="SAM" id="Phobius"/>
    </source>
</evidence>
<dbReference type="EMBL" id="JAOQJL010000009">
    <property type="protein sequence ID" value="MCU6765029.1"/>
    <property type="molecule type" value="Genomic_DNA"/>
</dbReference>
<keyword evidence="6" id="KW-0961">Cell wall biogenesis/degradation</keyword>
<evidence type="ECO:0000256" key="3">
    <source>
        <dbReference type="ARBA" id="ARBA00022989"/>
    </source>
</evidence>
<evidence type="ECO:0000313" key="8">
    <source>
        <dbReference type="EMBL" id="MCU6765029.1"/>
    </source>
</evidence>
<keyword evidence="4 7" id="KW-0472">Membrane</keyword>
<evidence type="ECO:0000256" key="2">
    <source>
        <dbReference type="ARBA" id="ARBA00022692"/>
    </source>
</evidence>
<feature type="transmembrane region" description="Helical" evidence="7">
    <location>
        <begin position="12"/>
        <end position="34"/>
    </location>
</feature>
<dbReference type="Proteomes" id="UP001652409">
    <property type="component" value="Unassembled WGS sequence"/>
</dbReference>
<evidence type="ECO:0000256" key="5">
    <source>
        <dbReference type="ARBA" id="ARBA00023239"/>
    </source>
</evidence>
<evidence type="ECO:0000256" key="6">
    <source>
        <dbReference type="ARBA" id="ARBA00023316"/>
    </source>
</evidence>
<dbReference type="RefSeq" id="WP_158421093.1">
    <property type="nucleotide sequence ID" value="NZ_JAOQJL010000009.1"/>
</dbReference>
<keyword evidence="3 7" id="KW-1133">Transmembrane helix</keyword>
<proteinExistence type="predicted"/>
<keyword evidence="2 7" id="KW-0812">Transmembrane</keyword>
<dbReference type="InterPro" id="IPR003770">
    <property type="entry name" value="MLTG-like"/>
</dbReference>
<dbReference type="Gene3D" id="3.30.1490.480">
    <property type="entry name" value="Endolytic murein transglycosylase"/>
    <property type="match status" value="1"/>
</dbReference>
<evidence type="ECO:0000313" key="9">
    <source>
        <dbReference type="Proteomes" id="UP001652409"/>
    </source>
</evidence>
<accession>A0ABT2TUA7</accession>
<dbReference type="Pfam" id="PF02618">
    <property type="entry name" value="YceG"/>
    <property type="match status" value="1"/>
</dbReference>
<keyword evidence="9" id="KW-1185">Reference proteome</keyword>
<sequence length="134" mass="14552">MGNTRDKIGKAGLVFAGGVFRIALYVCVAVFIFWAGKTTYQFGYDIFNQQAMSPGDGQEVTVVIPEGSSEYQIGEILEAKGLIKDAKVFYVQEKLSNYKGKLKAGTYLLSTAYTPTRIMGILAGDTEQEGVSNS</sequence>
<organism evidence="8 9">
    <name type="scientific">Blautia ammoniilytica</name>
    <dbReference type="NCBI Taxonomy" id="2981782"/>
    <lineage>
        <taxon>Bacteria</taxon>
        <taxon>Bacillati</taxon>
        <taxon>Bacillota</taxon>
        <taxon>Clostridia</taxon>
        <taxon>Lachnospirales</taxon>
        <taxon>Lachnospiraceae</taxon>
        <taxon>Blautia</taxon>
    </lineage>
</organism>
<reference evidence="8 9" key="1">
    <citation type="journal article" date="2021" name="ISME Commun">
        <title>Automated analysis of genomic sequences facilitates high-throughput and comprehensive description of bacteria.</title>
        <authorList>
            <person name="Hitch T.C.A."/>
        </authorList>
    </citation>
    <scope>NUCLEOTIDE SEQUENCE [LARGE SCALE GENOMIC DNA]</scope>
    <source>
        <strain evidence="8 9">Sanger_23</strain>
    </source>
</reference>
<keyword evidence="5" id="KW-0456">Lyase</keyword>
<evidence type="ECO:0000256" key="4">
    <source>
        <dbReference type="ARBA" id="ARBA00023136"/>
    </source>
</evidence>
<protein>
    <submittedName>
        <fullName evidence="8">Endolytic transglycosylase MltG</fullName>
    </submittedName>
</protein>
<gene>
    <name evidence="8" type="ORF">OCV61_06320</name>
</gene>